<dbReference type="AlphaFoldDB" id="A0A7S7M1M7"/>
<evidence type="ECO:0000313" key="2">
    <source>
        <dbReference type="Proteomes" id="UP000593836"/>
    </source>
</evidence>
<accession>A0A7S7M1M7</accession>
<dbReference type="Proteomes" id="UP000593836">
    <property type="component" value="Chromosome"/>
</dbReference>
<proteinExistence type="predicted"/>
<gene>
    <name evidence="1" type="ORF">HUE87_12120</name>
</gene>
<dbReference type="EMBL" id="CP054493">
    <property type="protein sequence ID" value="QOY54589.1"/>
    <property type="molecule type" value="Genomic_DNA"/>
</dbReference>
<organism evidence="1 2">
    <name type="scientific">Candidatus Sulfurimonas marisnigri</name>
    <dbReference type="NCBI Taxonomy" id="2740405"/>
    <lineage>
        <taxon>Bacteria</taxon>
        <taxon>Pseudomonadati</taxon>
        <taxon>Campylobacterota</taxon>
        <taxon>Epsilonproteobacteria</taxon>
        <taxon>Campylobacterales</taxon>
        <taxon>Sulfurimonadaceae</taxon>
        <taxon>Sulfurimonas</taxon>
    </lineage>
</organism>
<dbReference type="KEGG" id="smas:HUE87_12120"/>
<keyword evidence="2" id="KW-1185">Reference proteome</keyword>
<protein>
    <submittedName>
        <fullName evidence="1">Uncharacterized protein</fullName>
    </submittedName>
</protein>
<reference evidence="1 2" key="1">
    <citation type="submission" date="2020-05" db="EMBL/GenBank/DDBJ databases">
        <title>Sulfurimonas marisnigri, sp. nov., and Sulfurimonas baltica, sp. nov., manganese oxide reducing chemolithoautotrophs of the class Epsilonproteobacteria isolated from the pelagic redoxclines of the Black and Baltic Seas and emended description of the genus Sulfurimonas.</title>
        <authorList>
            <person name="Henkel J.V."/>
            <person name="Laudan C."/>
            <person name="Werner J."/>
            <person name="Neu T."/>
            <person name="Plewe S."/>
            <person name="Sproer C."/>
            <person name="Bunk B."/>
            <person name="Schulz-Vogt H.N."/>
        </authorList>
    </citation>
    <scope>NUCLEOTIDE SEQUENCE [LARGE SCALE GENOMIC DNA]</scope>
    <source>
        <strain evidence="1 2">SoZ1</strain>
    </source>
</reference>
<evidence type="ECO:0000313" key="1">
    <source>
        <dbReference type="EMBL" id="QOY54589.1"/>
    </source>
</evidence>
<name>A0A7S7M1M7_9BACT</name>
<sequence length="46" mass="5391">MADKEELKALVCFSENVKSSEYFYQYALPLHVKQRCLSCYGDKNKL</sequence>